<dbReference type="Gene3D" id="6.10.250.1890">
    <property type="match status" value="1"/>
</dbReference>
<dbReference type="PROSITE" id="PS00977">
    <property type="entry name" value="FAD_G3PDH_1"/>
    <property type="match status" value="1"/>
</dbReference>
<dbReference type="NCBIfam" id="NF009906">
    <property type="entry name" value="PRK13369.1"/>
    <property type="match status" value="1"/>
</dbReference>
<evidence type="ECO:0000256" key="5">
    <source>
        <dbReference type="ARBA" id="ARBA00023002"/>
    </source>
</evidence>
<evidence type="ECO:0000313" key="9">
    <source>
        <dbReference type="EMBL" id="MFD2052667.1"/>
    </source>
</evidence>
<dbReference type="NCBIfam" id="NF008899">
    <property type="entry name" value="PRK12266.1"/>
    <property type="match status" value="1"/>
</dbReference>
<dbReference type="PANTHER" id="PTHR11985:SF15">
    <property type="entry name" value="GLYCEROL-3-PHOSPHATE DEHYDROGENASE, MITOCHONDRIAL"/>
    <property type="match status" value="1"/>
</dbReference>
<reference evidence="10" key="3">
    <citation type="submission" date="2024-09" db="EMBL/GenBank/DDBJ databases">
        <authorList>
            <person name="Sun Q."/>
            <person name="Mori K."/>
        </authorList>
    </citation>
    <scope>NUCLEOTIDE SEQUENCE</scope>
    <source>
        <strain evidence="10">ICMP 19560</strain>
    </source>
</reference>
<dbReference type="Gene3D" id="3.50.50.60">
    <property type="entry name" value="FAD/NAD(P)-binding domain"/>
    <property type="match status" value="1"/>
</dbReference>
<comment type="catalytic activity">
    <reaction evidence="6">
        <text>a quinone + sn-glycerol 3-phosphate = dihydroxyacetone phosphate + a quinol</text>
        <dbReference type="Rhea" id="RHEA:18977"/>
        <dbReference type="ChEBI" id="CHEBI:24646"/>
        <dbReference type="ChEBI" id="CHEBI:57597"/>
        <dbReference type="ChEBI" id="CHEBI:57642"/>
        <dbReference type="ChEBI" id="CHEBI:132124"/>
        <dbReference type="EC" id="1.1.5.3"/>
    </reaction>
</comment>
<dbReference type="InterPro" id="IPR006076">
    <property type="entry name" value="FAD-dep_OxRdtase"/>
</dbReference>
<comment type="caution">
    <text evidence="10">The sequence shown here is derived from an EMBL/GenBank/DDBJ whole genome shotgun (WGS) entry which is preliminary data.</text>
</comment>
<dbReference type="RefSeq" id="WP_379017462.1">
    <property type="nucleotide sequence ID" value="NZ_JBHUGY010000012.1"/>
</dbReference>
<reference evidence="10" key="1">
    <citation type="journal article" date="2014" name="Int. J. Syst. Evol. Microbiol.">
        <title>Complete genome of a new Firmicutes species belonging to the dominant human colonic microbiota ('Ruminococcus bicirculans') reveals two chromosomes and a selective capacity to utilize plant glucans.</title>
        <authorList>
            <consortium name="NISC Comparative Sequencing Program"/>
            <person name="Wegmann U."/>
            <person name="Louis P."/>
            <person name="Goesmann A."/>
            <person name="Henrissat B."/>
            <person name="Duncan S.H."/>
            <person name="Flint H.J."/>
        </authorList>
    </citation>
    <scope>NUCLEOTIDE SEQUENCE</scope>
    <source>
        <strain evidence="10">ICMP 19560</strain>
    </source>
</reference>
<dbReference type="EMBL" id="JBHUGY010000012">
    <property type="protein sequence ID" value="MFD2052667.1"/>
    <property type="molecule type" value="Genomic_DNA"/>
</dbReference>
<dbReference type="Pfam" id="PF16901">
    <property type="entry name" value="DAO_C"/>
    <property type="match status" value="1"/>
</dbReference>
<gene>
    <name evidence="10" type="primary">glpD</name>
    <name evidence="9" type="ORF">ACFSQT_05960</name>
    <name evidence="10" type="ORF">ACFSQT_24270</name>
</gene>
<accession>A0ABW4WHN3</accession>
<evidence type="ECO:0000259" key="8">
    <source>
        <dbReference type="Pfam" id="PF16901"/>
    </source>
</evidence>
<dbReference type="InterPro" id="IPR036188">
    <property type="entry name" value="FAD/NAD-bd_sf"/>
</dbReference>
<evidence type="ECO:0000256" key="6">
    <source>
        <dbReference type="RuleBase" id="RU361217"/>
    </source>
</evidence>
<keyword evidence="11" id="KW-1185">Reference proteome</keyword>
<reference evidence="11" key="2">
    <citation type="journal article" date="2019" name="Int. J. Syst. Evol. Microbiol.">
        <title>The Global Catalogue of Microorganisms (GCM) 10K type strain sequencing project: providing services to taxonomists for standard genome sequencing and annotation.</title>
        <authorList>
            <consortium name="The Broad Institute Genomics Platform"/>
            <consortium name="The Broad Institute Genome Sequencing Center for Infectious Disease"/>
            <person name="Wu L."/>
            <person name="Ma J."/>
        </authorList>
    </citation>
    <scope>NUCLEOTIDE SEQUENCE [LARGE SCALE GENOMIC DNA]</scope>
    <source>
        <strain evidence="11">CGMCC 1.16226</strain>
    </source>
</reference>
<evidence type="ECO:0000313" key="10">
    <source>
        <dbReference type="EMBL" id="MFD2056065.1"/>
    </source>
</evidence>
<keyword evidence="3 6" id="KW-0285">Flavoprotein</keyword>
<feature type="domain" description="FAD dependent oxidoreductase" evidence="7">
    <location>
        <begin position="8"/>
        <end position="364"/>
    </location>
</feature>
<sequence length="508" mass="56611">MDASPIRDIFVIGGGINGCGIARDAVGRGFSVFLAEMNDLASGTSSGSTKLIHGGLRYLEFYEFRLVREALMEREVLWKNAPHIIWPMRFVLPYAKGLRPAWLIRLGLFLYDHIGGRKLLPATMTLDMANDPAGKPLKPLFKKAFEYSDGWVNDARLVALNARDAADRGATIRTRTKVVGARRENGLWTIRIENLRTGETEEIKARLLVNAAGPWVDHVLSGVVGLNDVHNVRLVQGSHIVISRKFDDPRAYFFQNKDGRIIFAIPYEEEFTLIGTTDQDYLGDPHDVKISDTEIDYLCAAASEYFAQPVKRSDIVWTYSAVRPLYDDGASKAQEATRDYVLKVDGGEGAAPIVNAFGGKITTYRRLSESMLEKIEGFLGKRGKPWTANAPLPGGDFPATGFDAQVAKLKSAYPFLDARLARRLTRLYGTRAQVLLGLAKSNADLGRNFGADLYEAEIRYLVENEWAVTAEDVLWRRTKRGLHLGREQVASLDEFMRGISRRHVAAAE</sequence>
<dbReference type="InterPro" id="IPR038299">
    <property type="entry name" value="DAO_C_sf"/>
</dbReference>
<dbReference type="PRINTS" id="PR01001">
    <property type="entry name" value="FADG3PDH"/>
</dbReference>
<dbReference type="EC" id="1.1.5.3" evidence="6"/>
<comment type="cofactor">
    <cofactor evidence="1 6">
        <name>FAD</name>
        <dbReference type="ChEBI" id="CHEBI:57692"/>
    </cofactor>
</comment>
<feature type="domain" description="Alpha-glycerophosphate oxidase C-terminal" evidence="8">
    <location>
        <begin position="387"/>
        <end position="495"/>
    </location>
</feature>
<keyword evidence="5 6" id="KW-0560">Oxidoreductase</keyword>
<dbReference type="InterPro" id="IPR000447">
    <property type="entry name" value="G3P_DH_FAD-dep"/>
</dbReference>
<evidence type="ECO:0000256" key="2">
    <source>
        <dbReference type="ARBA" id="ARBA00007330"/>
    </source>
</evidence>
<dbReference type="Pfam" id="PF01266">
    <property type="entry name" value="DAO"/>
    <property type="match status" value="1"/>
</dbReference>
<dbReference type="GO" id="GO:0004368">
    <property type="term" value="F:glycerol-3-phosphate dehydrogenase (quinone) activity"/>
    <property type="evidence" value="ECO:0007669"/>
    <property type="project" value="UniProtKB-EC"/>
</dbReference>
<dbReference type="Gene3D" id="1.10.8.870">
    <property type="entry name" value="Alpha-glycerophosphate oxidase, cap domain"/>
    <property type="match status" value="1"/>
</dbReference>
<dbReference type="PANTHER" id="PTHR11985">
    <property type="entry name" value="GLYCEROL-3-PHOSPHATE DEHYDROGENASE"/>
    <property type="match status" value="1"/>
</dbReference>
<dbReference type="SUPFAM" id="SSF54373">
    <property type="entry name" value="FAD-linked reductases, C-terminal domain"/>
    <property type="match status" value="1"/>
</dbReference>
<evidence type="ECO:0000256" key="3">
    <source>
        <dbReference type="ARBA" id="ARBA00022630"/>
    </source>
</evidence>
<dbReference type="SUPFAM" id="SSF51905">
    <property type="entry name" value="FAD/NAD(P)-binding domain"/>
    <property type="match status" value="1"/>
</dbReference>
<proteinExistence type="inferred from homology"/>
<evidence type="ECO:0000313" key="11">
    <source>
        <dbReference type="Proteomes" id="UP001597349"/>
    </source>
</evidence>
<dbReference type="InterPro" id="IPR031656">
    <property type="entry name" value="DAO_C"/>
</dbReference>
<evidence type="ECO:0000256" key="1">
    <source>
        <dbReference type="ARBA" id="ARBA00001974"/>
    </source>
</evidence>
<dbReference type="EMBL" id="JBHUGY010000036">
    <property type="protein sequence ID" value="MFD2056065.1"/>
    <property type="molecule type" value="Genomic_DNA"/>
</dbReference>
<organism evidence="10 11">
    <name type="scientific">Mesorhizobium calcicola</name>
    <dbReference type="NCBI Taxonomy" id="1300310"/>
    <lineage>
        <taxon>Bacteria</taxon>
        <taxon>Pseudomonadati</taxon>
        <taxon>Pseudomonadota</taxon>
        <taxon>Alphaproteobacteria</taxon>
        <taxon>Hyphomicrobiales</taxon>
        <taxon>Phyllobacteriaceae</taxon>
        <taxon>Mesorhizobium</taxon>
    </lineage>
</organism>
<protein>
    <recommendedName>
        <fullName evidence="6">Glycerol-3-phosphate dehydrogenase</fullName>
        <ecNumber evidence="6">1.1.5.3</ecNumber>
    </recommendedName>
</protein>
<keyword evidence="4" id="KW-0274">FAD</keyword>
<evidence type="ECO:0000259" key="7">
    <source>
        <dbReference type="Pfam" id="PF01266"/>
    </source>
</evidence>
<dbReference type="Gene3D" id="3.30.9.10">
    <property type="entry name" value="D-Amino Acid Oxidase, subunit A, domain 2"/>
    <property type="match status" value="1"/>
</dbReference>
<comment type="similarity">
    <text evidence="2 6">Belongs to the FAD-dependent glycerol-3-phosphate dehydrogenase family.</text>
</comment>
<evidence type="ECO:0000256" key="4">
    <source>
        <dbReference type="ARBA" id="ARBA00022827"/>
    </source>
</evidence>
<name>A0ABW4WHN3_9HYPH</name>
<dbReference type="Proteomes" id="UP001597349">
    <property type="component" value="Unassembled WGS sequence"/>
</dbReference>